<dbReference type="EMBL" id="WHUW01000043">
    <property type="protein sequence ID" value="KAF8432126.1"/>
    <property type="molecule type" value="Genomic_DNA"/>
</dbReference>
<name>A0AAD4BJW3_BOLED</name>
<accession>A0AAD4BJW3</accession>
<dbReference type="AlphaFoldDB" id="A0AAD4BJW3"/>
<evidence type="ECO:0000313" key="2">
    <source>
        <dbReference type="Proteomes" id="UP001194468"/>
    </source>
</evidence>
<reference evidence="1" key="1">
    <citation type="submission" date="2019-10" db="EMBL/GenBank/DDBJ databases">
        <authorList>
            <consortium name="DOE Joint Genome Institute"/>
            <person name="Kuo A."/>
            <person name="Miyauchi S."/>
            <person name="Kiss E."/>
            <person name="Drula E."/>
            <person name="Kohler A."/>
            <person name="Sanchez-Garcia M."/>
            <person name="Andreopoulos B."/>
            <person name="Barry K.W."/>
            <person name="Bonito G."/>
            <person name="Buee M."/>
            <person name="Carver A."/>
            <person name="Chen C."/>
            <person name="Cichocki N."/>
            <person name="Clum A."/>
            <person name="Culley D."/>
            <person name="Crous P.W."/>
            <person name="Fauchery L."/>
            <person name="Girlanda M."/>
            <person name="Hayes R."/>
            <person name="Keri Z."/>
            <person name="LaButti K."/>
            <person name="Lipzen A."/>
            <person name="Lombard V."/>
            <person name="Magnuson J."/>
            <person name="Maillard F."/>
            <person name="Morin E."/>
            <person name="Murat C."/>
            <person name="Nolan M."/>
            <person name="Ohm R."/>
            <person name="Pangilinan J."/>
            <person name="Pereira M."/>
            <person name="Perotto S."/>
            <person name="Peter M."/>
            <person name="Riley R."/>
            <person name="Sitrit Y."/>
            <person name="Stielow B."/>
            <person name="Szollosi G."/>
            <person name="Zifcakova L."/>
            <person name="Stursova M."/>
            <person name="Spatafora J.W."/>
            <person name="Tedersoo L."/>
            <person name="Vaario L.-M."/>
            <person name="Yamada A."/>
            <person name="Yan M."/>
            <person name="Wang P."/>
            <person name="Xu J."/>
            <person name="Bruns T."/>
            <person name="Baldrian P."/>
            <person name="Vilgalys R."/>
            <person name="Henrissat B."/>
            <person name="Grigoriev I.V."/>
            <person name="Hibbett D."/>
            <person name="Nagy L.G."/>
            <person name="Martin F.M."/>
        </authorList>
    </citation>
    <scope>NUCLEOTIDE SEQUENCE</scope>
    <source>
        <strain evidence="1">BED1</strain>
    </source>
</reference>
<comment type="caution">
    <text evidence="1">The sequence shown here is derived from an EMBL/GenBank/DDBJ whole genome shotgun (WGS) entry which is preliminary data.</text>
</comment>
<dbReference type="Proteomes" id="UP001194468">
    <property type="component" value="Unassembled WGS sequence"/>
</dbReference>
<keyword evidence="2" id="KW-1185">Reference proteome</keyword>
<proteinExistence type="predicted"/>
<gene>
    <name evidence="1" type="ORF">L210DRAFT_3507612</name>
</gene>
<sequence length="118" mass="13909">MWVREFWHLKKGQVIFPSSPSFPIVTMPLFTLTDIKLLKKKLPKFVIDEGQTLNKDEKGYIEVMWSIISYGLDIMNDEECSEFTWPTAPQDVKIVPQWLQGWQDGWKRKEKNECSNNS</sequence>
<protein>
    <submittedName>
        <fullName evidence="1">Uncharacterized protein</fullName>
    </submittedName>
</protein>
<reference evidence="1" key="2">
    <citation type="journal article" date="2020" name="Nat. Commun.">
        <title>Large-scale genome sequencing of mycorrhizal fungi provides insights into the early evolution of symbiotic traits.</title>
        <authorList>
            <person name="Miyauchi S."/>
            <person name="Kiss E."/>
            <person name="Kuo A."/>
            <person name="Drula E."/>
            <person name="Kohler A."/>
            <person name="Sanchez-Garcia M."/>
            <person name="Morin E."/>
            <person name="Andreopoulos B."/>
            <person name="Barry K.W."/>
            <person name="Bonito G."/>
            <person name="Buee M."/>
            <person name="Carver A."/>
            <person name="Chen C."/>
            <person name="Cichocki N."/>
            <person name="Clum A."/>
            <person name="Culley D."/>
            <person name="Crous P.W."/>
            <person name="Fauchery L."/>
            <person name="Girlanda M."/>
            <person name="Hayes R.D."/>
            <person name="Keri Z."/>
            <person name="LaButti K."/>
            <person name="Lipzen A."/>
            <person name="Lombard V."/>
            <person name="Magnuson J."/>
            <person name="Maillard F."/>
            <person name="Murat C."/>
            <person name="Nolan M."/>
            <person name="Ohm R.A."/>
            <person name="Pangilinan J."/>
            <person name="Pereira M.F."/>
            <person name="Perotto S."/>
            <person name="Peter M."/>
            <person name="Pfister S."/>
            <person name="Riley R."/>
            <person name="Sitrit Y."/>
            <person name="Stielow J.B."/>
            <person name="Szollosi G."/>
            <person name="Zifcakova L."/>
            <person name="Stursova M."/>
            <person name="Spatafora J.W."/>
            <person name="Tedersoo L."/>
            <person name="Vaario L.M."/>
            <person name="Yamada A."/>
            <person name="Yan M."/>
            <person name="Wang P."/>
            <person name="Xu J."/>
            <person name="Bruns T."/>
            <person name="Baldrian P."/>
            <person name="Vilgalys R."/>
            <person name="Dunand C."/>
            <person name="Henrissat B."/>
            <person name="Grigoriev I.V."/>
            <person name="Hibbett D."/>
            <person name="Nagy L.G."/>
            <person name="Martin F.M."/>
        </authorList>
    </citation>
    <scope>NUCLEOTIDE SEQUENCE</scope>
    <source>
        <strain evidence="1">BED1</strain>
    </source>
</reference>
<evidence type="ECO:0000313" key="1">
    <source>
        <dbReference type="EMBL" id="KAF8432126.1"/>
    </source>
</evidence>
<organism evidence="1 2">
    <name type="scientific">Boletus edulis BED1</name>
    <dbReference type="NCBI Taxonomy" id="1328754"/>
    <lineage>
        <taxon>Eukaryota</taxon>
        <taxon>Fungi</taxon>
        <taxon>Dikarya</taxon>
        <taxon>Basidiomycota</taxon>
        <taxon>Agaricomycotina</taxon>
        <taxon>Agaricomycetes</taxon>
        <taxon>Agaricomycetidae</taxon>
        <taxon>Boletales</taxon>
        <taxon>Boletineae</taxon>
        <taxon>Boletaceae</taxon>
        <taxon>Boletoideae</taxon>
        <taxon>Boletus</taxon>
    </lineage>
</organism>